<dbReference type="EMBL" id="JAACLJ010000005">
    <property type="protein sequence ID" value="KAF4585428.1"/>
    <property type="molecule type" value="Genomic_DNA"/>
</dbReference>
<name>A0A8H4Q4B6_9HYPO</name>
<evidence type="ECO:0000256" key="2">
    <source>
        <dbReference type="ARBA" id="ARBA00022763"/>
    </source>
</evidence>
<dbReference type="InterPro" id="IPR042525">
    <property type="entry name" value="Rad52_Rad59_Rad22_sf"/>
</dbReference>
<protein>
    <submittedName>
        <fullName evidence="5">Rad52/22 family double-strand break repair protein domain-containing protein</fullName>
    </submittedName>
</protein>
<dbReference type="OrthoDB" id="5084029at2759"/>
<evidence type="ECO:0000313" key="5">
    <source>
        <dbReference type="EMBL" id="KAF4585428.1"/>
    </source>
</evidence>
<evidence type="ECO:0000313" key="6">
    <source>
        <dbReference type="Proteomes" id="UP000562929"/>
    </source>
</evidence>
<sequence>MHVTVFWATRGASTSHDGIGFGGGEKRNTRAEAMQKAIKEAETDALKRALRLFGEALGNCLYSKPYLTWIEKVRAGEGKQDATKQYTVDSLVRRVSSVASGSQGSISFPRQDSFRSGGQQVRVLSKDDKENVYDDDELFVDDGFEL</sequence>
<evidence type="ECO:0000256" key="1">
    <source>
        <dbReference type="ARBA" id="ARBA00006638"/>
    </source>
</evidence>
<evidence type="ECO:0000256" key="3">
    <source>
        <dbReference type="ARBA" id="ARBA00023172"/>
    </source>
</evidence>
<evidence type="ECO:0000256" key="4">
    <source>
        <dbReference type="ARBA" id="ARBA00023204"/>
    </source>
</evidence>
<keyword evidence="2" id="KW-0227">DNA damage</keyword>
<keyword evidence="4" id="KW-0234">DNA repair</keyword>
<gene>
    <name evidence="5" type="ORF">GQ602_004733</name>
</gene>
<dbReference type="PANTHER" id="PTHR12132:SF1">
    <property type="entry name" value="DNA REPAIR PROTEIN RAD52 HOMOLOG"/>
    <property type="match status" value="1"/>
</dbReference>
<dbReference type="GO" id="GO:0045002">
    <property type="term" value="P:double-strand break repair via single-strand annealing"/>
    <property type="evidence" value="ECO:0007669"/>
    <property type="project" value="TreeGrafter"/>
</dbReference>
<dbReference type="GO" id="GO:0000724">
    <property type="term" value="P:double-strand break repair via homologous recombination"/>
    <property type="evidence" value="ECO:0007669"/>
    <property type="project" value="TreeGrafter"/>
</dbReference>
<dbReference type="Gene3D" id="3.30.390.80">
    <property type="entry name" value="DNA repair protein Rad52/59/22"/>
    <property type="match status" value="1"/>
</dbReference>
<dbReference type="SUPFAM" id="SSF54768">
    <property type="entry name" value="dsRNA-binding domain-like"/>
    <property type="match status" value="1"/>
</dbReference>
<organism evidence="5 6">
    <name type="scientific">Ophiocordyceps camponoti-floridani</name>
    <dbReference type="NCBI Taxonomy" id="2030778"/>
    <lineage>
        <taxon>Eukaryota</taxon>
        <taxon>Fungi</taxon>
        <taxon>Dikarya</taxon>
        <taxon>Ascomycota</taxon>
        <taxon>Pezizomycotina</taxon>
        <taxon>Sordariomycetes</taxon>
        <taxon>Hypocreomycetidae</taxon>
        <taxon>Hypocreales</taxon>
        <taxon>Ophiocordycipitaceae</taxon>
        <taxon>Ophiocordyceps</taxon>
    </lineage>
</organism>
<dbReference type="InterPro" id="IPR007232">
    <property type="entry name" value="Rad52_Rad59_Rad22"/>
</dbReference>
<keyword evidence="6" id="KW-1185">Reference proteome</keyword>
<dbReference type="PANTHER" id="PTHR12132">
    <property type="entry name" value="DNA REPAIR AND RECOMBINATION PROTEIN RAD52, RAD59"/>
    <property type="match status" value="1"/>
</dbReference>
<dbReference type="AlphaFoldDB" id="A0A8H4Q4B6"/>
<dbReference type="Proteomes" id="UP000562929">
    <property type="component" value="Unassembled WGS sequence"/>
</dbReference>
<accession>A0A8H4Q4B6</accession>
<comment type="similarity">
    <text evidence="1">Belongs to the RAD52 family.</text>
</comment>
<dbReference type="GO" id="GO:0005634">
    <property type="term" value="C:nucleus"/>
    <property type="evidence" value="ECO:0007669"/>
    <property type="project" value="TreeGrafter"/>
</dbReference>
<reference evidence="5 6" key="1">
    <citation type="journal article" date="2020" name="G3 (Bethesda)">
        <title>Genetic Underpinnings of Host Manipulation by Ophiocordyceps as Revealed by Comparative Transcriptomics.</title>
        <authorList>
            <person name="Will I."/>
            <person name="Das B."/>
            <person name="Trinh T."/>
            <person name="Brachmann A."/>
            <person name="Ohm R.A."/>
            <person name="de Bekker C."/>
        </authorList>
    </citation>
    <scope>NUCLEOTIDE SEQUENCE [LARGE SCALE GENOMIC DNA]</scope>
    <source>
        <strain evidence="5 6">EC05</strain>
    </source>
</reference>
<dbReference type="Pfam" id="PF04098">
    <property type="entry name" value="Rad52_Rad22"/>
    <property type="match status" value="1"/>
</dbReference>
<keyword evidence="3" id="KW-0233">DNA recombination</keyword>
<dbReference type="InterPro" id="IPR041247">
    <property type="entry name" value="Rad52_fam"/>
</dbReference>
<proteinExistence type="inferred from homology"/>
<comment type="caution">
    <text evidence="5">The sequence shown here is derived from an EMBL/GenBank/DDBJ whole genome shotgun (WGS) entry which is preliminary data.</text>
</comment>
<dbReference type="GO" id="GO:0006312">
    <property type="term" value="P:mitotic recombination"/>
    <property type="evidence" value="ECO:0007669"/>
    <property type="project" value="TreeGrafter"/>
</dbReference>